<reference evidence="4" key="1">
    <citation type="submission" date="2020-11" db="EMBL/GenBank/DDBJ databases">
        <authorList>
            <person name="Tran Van P."/>
        </authorList>
    </citation>
    <scope>NUCLEOTIDE SEQUENCE</scope>
</reference>
<keyword evidence="3" id="KW-0732">Signal</keyword>
<proteinExistence type="predicted"/>
<feature type="chain" id="PRO_5031141929" evidence="3">
    <location>
        <begin position="23"/>
        <end position="318"/>
    </location>
</feature>
<sequence>MKAMAKLMVMVLLCTKIVTVKSLSTVHSVDYNREDIVPRRCGVMRTKGRISCPKVVTLTVMLVFVEGPFSPEKMAVVLPLMSQSTAMWKARLSSQQSWSYELVAKGILESLASDRVPNLRPTNQRGALPPFSITNHGAPGSENNKKKDTALYGTYIHSHTRRLAWLANCQGPGRLHNRDVQRGEWKTIKEKTLPIHPTEIRTSISPSSAVEQLNTTNALANYATEKVRREKSLSIGLSGLPVTERKVFESVSVMRKLRLMAIGFVILAILHLLSANIGTIFVNMRRLPAGKIVTVEEAPRRVVEKRTIFARDSSVQGK</sequence>
<feature type="region of interest" description="Disordered" evidence="1">
    <location>
        <begin position="120"/>
        <end position="146"/>
    </location>
</feature>
<evidence type="ECO:0000256" key="3">
    <source>
        <dbReference type="SAM" id="SignalP"/>
    </source>
</evidence>
<keyword evidence="2" id="KW-0812">Transmembrane</keyword>
<gene>
    <name evidence="4" type="ORF">TSIB3V08_LOCUS37</name>
</gene>
<evidence type="ECO:0000313" key="4">
    <source>
        <dbReference type="EMBL" id="CAD7255745.1"/>
    </source>
</evidence>
<keyword evidence="2" id="KW-0472">Membrane</keyword>
<feature type="transmembrane region" description="Helical" evidence="2">
    <location>
        <begin position="259"/>
        <end position="282"/>
    </location>
</feature>
<dbReference type="AlphaFoldDB" id="A0A7R9AKL4"/>
<evidence type="ECO:0000256" key="2">
    <source>
        <dbReference type="SAM" id="Phobius"/>
    </source>
</evidence>
<name>A0A7R9AKL4_TIMSH</name>
<accession>A0A7R9AKL4</accession>
<feature type="signal peptide" evidence="3">
    <location>
        <begin position="1"/>
        <end position="22"/>
    </location>
</feature>
<keyword evidence="2" id="KW-1133">Transmembrane helix</keyword>
<evidence type="ECO:0000256" key="1">
    <source>
        <dbReference type="SAM" id="MobiDB-lite"/>
    </source>
</evidence>
<dbReference type="EMBL" id="OC000012">
    <property type="protein sequence ID" value="CAD7255745.1"/>
    <property type="molecule type" value="Genomic_DNA"/>
</dbReference>
<protein>
    <submittedName>
        <fullName evidence="4">Uncharacterized protein</fullName>
    </submittedName>
</protein>
<organism evidence="4">
    <name type="scientific">Timema shepardi</name>
    <name type="common">Walking stick</name>
    <dbReference type="NCBI Taxonomy" id="629360"/>
    <lineage>
        <taxon>Eukaryota</taxon>
        <taxon>Metazoa</taxon>
        <taxon>Ecdysozoa</taxon>
        <taxon>Arthropoda</taxon>
        <taxon>Hexapoda</taxon>
        <taxon>Insecta</taxon>
        <taxon>Pterygota</taxon>
        <taxon>Neoptera</taxon>
        <taxon>Polyneoptera</taxon>
        <taxon>Phasmatodea</taxon>
        <taxon>Timematodea</taxon>
        <taxon>Timematoidea</taxon>
        <taxon>Timematidae</taxon>
        <taxon>Timema</taxon>
    </lineage>
</organism>